<evidence type="ECO:0000313" key="8">
    <source>
        <dbReference type="EMBL" id="USQ14684.1"/>
    </source>
</evidence>
<feature type="transmembrane region" description="Helical" evidence="7">
    <location>
        <begin position="369"/>
        <end position="390"/>
    </location>
</feature>
<feature type="transmembrane region" description="Helical" evidence="7">
    <location>
        <begin position="302"/>
        <end position="320"/>
    </location>
</feature>
<keyword evidence="6 7" id="KW-0472">Membrane</keyword>
<organism evidence="8 9">
    <name type="scientific">Legionella lytica</name>
    <dbReference type="NCBI Taxonomy" id="96232"/>
    <lineage>
        <taxon>Bacteria</taxon>
        <taxon>Pseudomonadati</taxon>
        <taxon>Pseudomonadota</taxon>
        <taxon>Gammaproteobacteria</taxon>
        <taxon>Legionellales</taxon>
        <taxon>Legionellaceae</taxon>
        <taxon>Legionella</taxon>
    </lineage>
</organism>
<feature type="transmembrane region" description="Helical" evidence="7">
    <location>
        <begin position="88"/>
        <end position="106"/>
    </location>
</feature>
<feature type="transmembrane region" description="Helical" evidence="7">
    <location>
        <begin position="26"/>
        <end position="49"/>
    </location>
</feature>
<proteinExistence type="predicted"/>
<feature type="transmembrane region" description="Helical" evidence="7">
    <location>
        <begin position="112"/>
        <end position="135"/>
    </location>
</feature>
<evidence type="ECO:0000256" key="2">
    <source>
        <dbReference type="ARBA" id="ARBA00022448"/>
    </source>
</evidence>
<reference evidence="8" key="1">
    <citation type="submission" date="2021-03" db="EMBL/GenBank/DDBJ databases">
        <title>Legionella lytica PCM 2298.</title>
        <authorList>
            <person name="Koper P."/>
        </authorList>
    </citation>
    <scope>NUCLEOTIDE SEQUENCE</scope>
    <source>
        <strain evidence="8">PCM 2298</strain>
    </source>
</reference>
<evidence type="ECO:0000256" key="7">
    <source>
        <dbReference type="SAM" id="Phobius"/>
    </source>
</evidence>
<protein>
    <submittedName>
        <fullName evidence="8">MFS transporter</fullName>
    </submittedName>
</protein>
<comment type="subcellular location">
    <subcellularLocation>
        <location evidence="1">Cell membrane</location>
        <topology evidence="1">Multi-pass membrane protein</topology>
    </subcellularLocation>
</comment>
<dbReference type="InterPro" id="IPR050171">
    <property type="entry name" value="MFS_Transporters"/>
</dbReference>
<dbReference type="PANTHER" id="PTHR23517">
    <property type="entry name" value="RESISTANCE PROTEIN MDTM, PUTATIVE-RELATED-RELATED"/>
    <property type="match status" value="1"/>
</dbReference>
<feature type="transmembrane region" description="Helical" evidence="7">
    <location>
        <begin position="61"/>
        <end position="81"/>
    </location>
</feature>
<name>A0ABY4YC93_9GAMM</name>
<dbReference type="PANTHER" id="PTHR23517:SF3">
    <property type="entry name" value="INTEGRAL MEMBRANE TRANSPORT PROTEIN"/>
    <property type="match status" value="1"/>
</dbReference>
<keyword evidence="2" id="KW-0813">Transport</keyword>
<feature type="transmembrane region" description="Helical" evidence="7">
    <location>
        <begin position="346"/>
        <end position="363"/>
    </location>
</feature>
<evidence type="ECO:0000256" key="6">
    <source>
        <dbReference type="ARBA" id="ARBA00023136"/>
    </source>
</evidence>
<feature type="transmembrane region" description="Helical" evidence="7">
    <location>
        <begin position="147"/>
        <end position="170"/>
    </location>
</feature>
<dbReference type="InterPro" id="IPR011701">
    <property type="entry name" value="MFS"/>
</dbReference>
<dbReference type="SUPFAM" id="SSF103473">
    <property type="entry name" value="MFS general substrate transporter"/>
    <property type="match status" value="1"/>
</dbReference>
<evidence type="ECO:0000313" key="9">
    <source>
        <dbReference type="Proteomes" id="UP001057474"/>
    </source>
</evidence>
<dbReference type="EMBL" id="CP071527">
    <property type="protein sequence ID" value="USQ14684.1"/>
    <property type="molecule type" value="Genomic_DNA"/>
</dbReference>
<sequence>MDSAANAVLKNYLANYTDVPKGTGKVIPLVVIESIAMCVSHLISIYLVHSLHFTTFQVGKLMSAFSLGTCVGSLISGYLTTRISVVKVSALGIFLYALGFFLLSSITTYSYLLAILFLCGIGGVFMMIANLTALIKLADSDAMKNRIIVIQSVVFNLSFSISSFFMSYFQAERLKSLFLLFGFLLLFSAIFLLSKDDGFVMEKRKTDYSVKKNFAALGMIIPVVFVYGVIYSLIRIYFPLEAVSRFDNPFYSWLILSLNPMMLIFVQPVLIGKLQAKGNLMLLGTGAFFLGAGYFLFGITSYLVLSLIFIFFASIGEMLFSPISKKIAATSFGPGNEGLGLATWKMTYYLSGVIGAIFVGFVGENYSHINIWTICLPLSLFIVFFVFCCGKHVRAGW</sequence>
<evidence type="ECO:0000256" key="1">
    <source>
        <dbReference type="ARBA" id="ARBA00004651"/>
    </source>
</evidence>
<evidence type="ECO:0000256" key="4">
    <source>
        <dbReference type="ARBA" id="ARBA00022692"/>
    </source>
</evidence>
<keyword evidence="4 7" id="KW-0812">Transmembrane</keyword>
<feature type="transmembrane region" description="Helical" evidence="7">
    <location>
        <begin position="176"/>
        <end position="193"/>
    </location>
</feature>
<evidence type="ECO:0000256" key="3">
    <source>
        <dbReference type="ARBA" id="ARBA00022475"/>
    </source>
</evidence>
<gene>
    <name evidence="8" type="ORF">J2N86_05105</name>
</gene>
<keyword evidence="9" id="KW-1185">Reference proteome</keyword>
<accession>A0ABY4YC93</accession>
<dbReference type="Proteomes" id="UP001057474">
    <property type="component" value="Chromosome"/>
</dbReference>
<evidence type="ECO:0000256" key="5">
    <source>
        <dbReference type="ARBA" id="ARBA00022989"/>
    </source>
</evidence>
<keyword evidence="3" id="KW-1003">Cell membrane</keyword>
<dbReference type="InterPro" id="IPR036259">
    <property type="entry name" value="MFS_trans_sf"/>
</dbReference>
<dbReference type="Gene3D" id="1.20.1250.20">
    <property type="entry name" value="MFS general substrate transporter like domains"/>
    <property type="match status" value="1"/>
</dbReference>
<feature type="transmembrane region" description="Helical" evidence="7">
    <location>
        <begin position="250"/>
        <end position="271"/>
    </location>
</feature>
<feature type="transmembrane region" description="Helical" evidence="7">
    <location>
        <begin position="214"/>
        <end position="238"/>
    </location>
</feature>
<keyword evidence="5 7" id="KW-1133">Transmembrane helix</keyword>
<dbReference type="Pfam" id="PF07690">
    <property type="entry name" value="MFS_1"/>
    <property type="match status" value="1"/>
</dbReference>